<evidence type="ECO:0000256" key="1">
    <source>
        <dbReference type="SAM" id="MobiDB-lite"/>
    </source>
</evidence>
<organism evidence="2 3">
    <name type="scientific">Popillia japonica</name>
    <name type="common">Japanese beetle</name>
    <dbReference type="NCBI Taxonomy" id="7064"/>
    <lineage>
        <taxon>Eukaryota</taxon>
        <taxon>Metazoa</taxon>
        <taxon>Ecdysozoa</taxon>
        <taxon>Arthropoda</taxon>
        <taxon>Hexapoda</taxon>
        <taxon>Insecta</taxon>
        <taxon>Pterygota</taxon>
        <taxon>Neoptera</taxon>
        <taxon>Endopterygota</taxon>
        <taxon>Coleoptera</taxon>
        <taxon>Polyphaga</taxon>
        <taxon>Scarabaeiformia</taxon>
        <taxon>Scarabaeidae</taxon>
        <taxon>Rutelinae</taxon>
        <taxon>Popillia</taxon>
    </lineage>
</organism>
<accession>A0AAW1HUL0</accession>
<dbReference type="AlphaFoldDB" id="A0AAW1HUL0"/>
<dbReference type="EMBL" id="JASPKY010000902">
    <property type="protein sequence ID" value="KAK9680409.1"/>
    <property type="molecule type" value="Genomic_DNA"/>
</dbReference>
<proteinExistence type="predicted"/>
<evidence type="ECO:0000313" key="2">
    <source>
        <dbReference type="EMBL" id="KAK9680409.1"/>
    </source>
</evidence>
<protein>
    <submittedName>
        <fullName evidence="2">Uncharacterized protein</fullName>
    </submittedName>
</protein>
<dbReference type="Proteomes" id="UP001458880">
    <property type="component" value="Unassembled WGS sequence"/>
</dbReference>
<evidence type="ECO:0000313" key="3">
    <source>
        <dbReference type="Proteomes" id="UP001458880"/>
    </source>
</evidence>
<sequence>MRELEAMTEVDSQSQCSISAINTMETLKRKRMQQDPNSMFEESLAMLRTINATLDRGLCNIAQTISNCTKAVEQGDTTLKEVRVIRSSMLYSKLMKTSMNFCKYDLKKKHNKLQEDDDAASQSMSQINEEKESHIIESPITPQFPEIRPQLPHHKI</sequence>
<feature type="region of interest" description="Disordered" evidence="1">
    <location>
        <begin position="113"/>
        <end position="156"/>
    </location>
</feature>
<reference evidence="2 3" key="1">
    <citation type="journal article" date="2024" name="BMC Genomics">
        <title>De novo assembly and annotation of Popillia japonica's genome with initial clues to its potential as an invasive pest.</title>
        <authorList>
            <person name="Cucini C."/>
            <person name="Boschi S."/>
            <person name="Funari R."/>
            <person name="Cardaioli E."/>
            <person name="Iannotti N."/>
            <person name="Marturano G."/>
            <person name="Paoli F."/>
            <person name="Bruttini M."/>
            <person name="Carapelli A."/>
            <person name="Frati F."/>
            <person name="Nardi F."/>
        </authorList>
    </citation>
    <scope>NUCLEOTIDE SEQUENCE [LARGE SCALE GENOMIC DNA]</scope>
    <source>
        <strain evidence="2">DMR45628</strain>
    </source>
</reference>
<gene>
    <name evidence="2" type="ORF">QE152_g39110</name>
</gene>
<comment type="caution">
    <text evidence="2">The sequence shown here is derived from an EMBL/GenBank/DDBJ whole genome shotgun (WGS) entry which is preliminary data.</text>
</comment>
<name>A0AAW1HUL0_POPJA</name>
<keyword evidence="3" id="KW-1185">Reference proteome</keyword>